<dbReference type="AlphaFoldDB" id="A0A3A6TK46"/>
<keyword evidence="2" id="KW-1185">Reference proteome</keyword>
<sequence>MSVLKGAQYSGISANPYSSNGISTGRKTTSNLEYEQDYKINESETNQSLSYWLKQRAHSYCQGSIENGELTPSPKRRCDWDVSCDSSTSTEAQYYSNPYENALDRGGFIDLREKLHAKRRAQNLSEKPSSRPFTFISKTLRQELKQISQTLSKTKTNTALDSRTKRELNIRVEEGAKRIKPMMFETIELMAQNSDQVTENEIKVLEQYAFLIYSQHDQASLLDFLHEIIRQLFSVKFNEMITDVFISRLCKILSFSITLTSRLADANVSFVSKEARTIFVKISAALVETPKISQHLNTEQKCRLIIIFDSLSSLQLKFNLNLLIINFSTFEELHPKDTDVETAFRHVNLKEISERAKSIWLANHNAYSTRSSR</sequence>
<dbReference type="RefSeq" id="WP_121855292.1">
    <property type="nucleotide sequence ID" value="NZ_CP037952.1"/>
</dbReference>
<evidence type="ECO:0000313" key="1">
    <source>
        <dbReference type="EMBL" id="RJY01623.1"/>
    </source>
</evidence>
<protein>
    <submittedName>
        <fullName evidence="1">Uncharacterized protein</fullName>
    </submittedName>
</protein>
<organism evidence="1 2">
    <name type="scientific">Parashewanella spongiae</name>
    <dbReference type="NCBI Taxonomy" id="342950"/>
    <lineage>
        <taxon>Bacteria</taxon>
        <taxon>Pseudomonadati</taxon>
        <taxon>Pseudomonadota</taxon>
        <taxon>Gammaproteobacteria</taxon>
        <taxon>Alteromonadales</taxon>
        <taxon>Shewanellaceae</taxon>
        <taxon>Parashewanella</taxon>
    </lineage>
</organism>
<gene>
    <name evidence="1" type="ORF">D5R81_19875</name>
</gene>
<dbReference type="Proteomes" id="UP000273022">
    <property type="component" value="Unassembled WGS sequence"/>
</dbReference>
<name>A0A3A6TK46_9GAMM</name>
<accession>A0A3A6TK46</accession>
<comment type="caution">
    <text evidence="1">The sequence shown here is derived from an EMBL/GenBank/DDBJ whole genome shotgun (WGS) entry which is preliminary data.</text>
</comment>
<dbReference type="EMBL" id="QYYH01000258">
    <property type="protein sequence ID" value="RJY01623.1"/>
    <property type="molecule type" value="Genomic_DNA"/>
</dbReference>
<proteinExistence type="predicted"/>
<evidence type="ECO:0000313" key="2">
    <source>
        <dbReference type="Proteomes" id="UP000273022"/>
    </source>
</evidence>
<reference evidence="1 2" key="1">
    <citation type="submission" date="2018-09" db="EMBL/GenBank/DDBJ databases">
        <title>Phylogeny of the Shewanellaceae, and recommendation for two new genera, Pseudoshewanella and Parashewanella.</title>
        <authorList>
            <person name="Wang G."/>
        </authorList>
    </citation>
    <scope>NUCLEOTIDE SEQUENCE [LARGE SCALE GENOMIC DNA]</scope>
    <source>
        <strain evidence="1 2">KCTC 22492</strain>
    </source>
</reference>